<evidence type="ECO:0000256" key="3">
    <source>
        <dbReference type="PROSITE-ProRule" id="PRU00708"/>
    </source>
</evidence>
<keyword evidence="4" id="KW-0472">Membrane</keyword>
<sequence>MLFHALVNTHIFDSLWEVYGDMVSRGFSPNVVSYGILMQCCCSQADSVGARKLFDEMRHCKIEPTVVVANVIRVFELYAEMLWYGLHPNVVIFTTMIDILCKMVKFGILVAGSSRRKRRMRVVKFGI</sequence>
<gene>
    <name evidence="5" type="ORF">Ahy_B04g069336</name>
</gene>
<dbReference type="Pfam" id="PF13041">
    <property type="entry name" value="PPR_2"/>
    <property type="match status" value="1"/>
</dbReference>
<organism evidence="5 6">
    <name type="scientific">Arachis hypogaea</name>
    <name type="common">Peanut</name>
    <dbReference type="NCBI Taxonomy" id="3818"/>
    <lineage>
        <taxon>Eukaryota</taxon>
        <taxon>Viridiplantae</taxon>
        <taxon>Streptophyta</taxon>
        <taxon>Embryophyta</taxon>
        <taxon>Tracheophyta</taxon>
        <taxon>Spermatophyta</taxon>
        <taxon>Magnoliopsida</taxon>
        <taxon>eudicotyledons</taxon>
        <taxon>Gunneridae</taxon>
        <taxon>Pentapetalae</taxon>
        <taxon>rosids</taxon>
        <taxon>fabids</taxon>
        <taxon>Fabales</taxon>
        <taxon>Fabaceae</taxon>
        <taxon>Papilionoideae</taxon>
        <taxon>50 kb inversion clade</taxon>
        <taxon>dalbergioids sensu lato</taxon>
        <taxon>Dalbergieae</taxon>
        <taxon>Pterocarpus clade</taxon>
        <taxon>Arachis</taxon>
    </lineage>
</organism>
<evidence type="ECO:0000313" key="6">
    <source>
        <dbReference type="Proteomes" id="UP000289738"/>
    </source>
</evidence>
<dbReference type="PANTHER" id="PTHR47941">
    <property type="entry name" value="PENTATRICOPEPTIDE REPEAT-CONTAINING PROTEIN 3, MITOCHONDRIAL"/>
    <property type="match status" value="1"/>
</dbReference>
<comment type="caution">
    <text evidence="5">The sequence shown here is derived from an EMBL/GenBank/DDBJ whole genome shotgun (WGS) entry which is preliminary data.</text>
</comment>
<keyword evidence="4" id="KW-1133">Transmembrane helix</keyword>
<dbReference type="NCBIfam" id="TIGR00756">
    <property type="entry name" value="PPR"/>
    <property type="match status" value="2"/>
</dbReference>
<dbReference type="EMBL" id="SDMP01000014">
    <property type="protein sequence ID" value="RYR11829.1"/>
    <property type="molecule type" value="Genomic_DNA"/>
</dbReference>
<feature type="transmembrane region" description="Helical" evidence="4">
    <location>
        <begin position="90"/>
        <end position="111"/>
    </location>
</feature>
<accession>A0A444ZCD7</accession>
<evidence type="ECO:0008006" key="7">
    <source>
        <dbReference type="Google" id="ProtNLM"/>
    </source>
</evidence>
<evidence type="ECO:0000313" key="5">
    <source>
        <dbReference type="EMBL" id="RYR11829.1"/>
    </source>
</evidence>
<dbReference type="AlphaFoldDB" id="A0A444ZCD7"/>
<reference evidence="5 6" key="1">
    <citation type="submission" date="2019-01" db="EMBL/GenBank/DDBJ databases">
        <title>Sequencing of cultivated peanut Arachis hypogaea provides insights into genome evolution and oil improvement.</title>
        <authorList>
            <person name="Chen X."/>
        </authorList>
    </citation>
    <scope>NUCLEOTIDE SEQUENCE [LARGE SCALE GENOMIC DNA]</scope>
    <source>
        <strain evidence="6">cv. Fuhuasheng</strain>
        <tissue evidence="5">Leaves</tissue>
    </source>
</reference>
<dbReference type="PROSITE" id="PS51375">
    <property type="entry name" value="PPR"/>
    <property type="match status" value="1"/>
</dbReference>
<dbReference type="InterPro" id="IPR002885">
    <property type="entry name" value="PPR_rpt"/>
</dbReference>
<keyword evidence="6" id="KW-1185">Reference proteome</keyword>
<dbReference type="Gene3D" id="1.25.40.10">
    <property type="entry name" value="Tetratricopeptide repeat domain"/>
    <property type="match status" value="1"/>
</dbReference>
<comment type="similarity">
    <text evidence="1">Belongs to the PPR family. P subfamily.</text>
</comment>
<keyword evidence="4" id="KW-0812">Transmembrane</keyword>
<keyword evidence="2" id="KW-0677">Repeat</keyword>
<evidence type="ECO:0000256" key="1">
    <source>
        <dbReference type="ARBA" id="ARBA00007626"/>
    </source>
</evidence>
<evidence type="ECO:0000256" key="4">
    <source>
        <dbReference type="SAM" id="Phobius"/>
    </source>
</evidence>
<dbReference type="Proteomes" id="UP000289738">
    <property type="component" value="Chromosome B04"/>
</dbReference>
<protein>
    <recommendedName>
        <fullName evidence="7">Pentatricopeptide repeat-containing protein</fullName>
    </recommendedName>
</protein>
<name>A0A444ZCD7_ARAHY</name>
<feature type="repeat" description="PPR" evidence="3">
    <location>
        <begin position="30"/>
        <end position="64"/>
    </location>
</feature>
<proteinExistence type="inferred from homology"/>
<dbReference type="InterPro" id="IPR011990">
    <property type="entry name" value="TPR-like_helical_dom_sf"/>
</dbReference>
<evidence type="ECO:0000256" key="2">
    <source>
        <dbReference type="ARBA" id="ARBA00022737"/>
    </source>
</evidence>